<dbReference type="EMBL" id="CAJNOJ010000226">
    <property type="protein sequence ID" value="CAF1311677.1"/>
    <property type="molecule type" value="Genomic_DNA"/>
</dbReference>
<comment type="caution">
    <text evidence="9">Lacks conserved residue(s) required for the propagation of feature annotation.</text>
</comment>
<dbReference type="InterPro" id="IPR036055">
    <property type="entry name" value="LDL_receptor-like_sf"/>
</dbReference>
<evidence type="ECO:0000313" key="13">
    <source>
        <dbReference type="Proteomes" id="UP000663828"/>
    </source>
</evidence>
<feature type="disulfide bond" evidence="9">
    <location>
        <begin position="171"/>
        <end position="183"/>
    </location>
</feature>
<proteinExistence type="predicted"/>
<evidence type="ECO:0000256" key="10">
    <source>
        <dbReference type="SAM" id="SignalP"/>
    </source>
</evidence>
<dbReference type="SMART" id="SM00192">
    <property type="entry name" value="LDLa"/>
    <property type="match status" value="3"/>
</dbReference>
<accession>A0A814YUT2</accession>
<feature type="disulfide bond" evidence="9">
    <location>
        <begin position="178"/>
        <end position="196"/>
    </location>
</feature>
<evidence type="ECO:0000256" key="8">
    <source>
        <dbReference type="ARBA" id="ARBA00023180"/>
    </source>
</evidence>
<dbReference type="OrthoDB" id="72419at2759"/>
<protein>
    <submittedName>
        <fullName evidence="11">Uncharacterized protein</fullName>
    </submittedName>
</protein>
<dbReference type="Proteomes" id="UP000663828">
    <property type="component" value="Unassembled WGS sequence"/>
</dbReference>
<evidence type="ECO:0000256" key="7">
    <source>
        <dbReference type="ARBA" id="ARBA00023157"/>
    </source>
</evidence>
<keyword evidence="2" id="KW-0812">Transmembrane</keyword>
<dbReference type="GO" id="GO:0005886">
    <property type="term" value="C:plasma membrane"/>
    <property type="evidence" value="ECO:0007669"/>
    <property type="project" value="TreeGrafter"/>
</dbReference>
<dbReference type="PROSITE" id="PS50068">
    <property type="entry name" value="LDLRA_2"/>
    <property type="match status" value="1"/>
</dbReference>
<evidence type="ECO:0000256" key="3">
    <source>
        <dbReference type="ARBA" id="ARBA00022729"/>
    </source>
</evidence>
<dbReference type="PANTHER" id="PTHR24270:SF8">
    <property type="entry name" value="LD11117P-RELATED"/>
    <property type="match status" value="1"/>
</dbReference>
<keyword evidence="3 10" id="KW-0732">Signal</keyword>
<gene>
    <name evidence="12" type="ORF">EDS130_LOCUS31177</name>
    <name evidence="11" type="ORF">XAT740_LOCUS25375</name>
</gene>
<evidence type="ECO:0000256" key="2">
    <source>
        <dbReference type="ARBA" id="ARBA00022692"/>
    </source>
</evidence>
<evidence type="ECO:0000313" key="12">
    <source>
        <dbReference type="EMBL" id="CAF1311677.1"/>
    </source>
</evidence>
<sequence>MICSQRYLVTLYCLIRQCFTFVFIYETNDQAKTRSYECIPYANLKRFYIGIQELHLADSYAAYLNNLSDHTSNYGKDMFLCNCTKLGTFGKFCEYYFMSNSTFQETIEYQFSVKRLQNFGSQYVGNRTCYKTLECDFGLLCLDSRNICDGKQQYIDGLDEDHCELLEYNECQPNEYRCVNGQCIEIEWICDGEWDCADASDEEGFLAITNLSSRNSKILNFKEIKLKCEAKYEILPFSNLCTKFQYPCLLANVKDPFNFNANPPCISMTQIGDGHCIPYGEQWTHRCLHGEDKTLYFYLKNNSKIRCNGNPVDPAYSYPDVHCLNGTCIPDARWNGKSECPYGEDEYYCRSIILLLRRYLGGKRPHMNIEAWICDRGVAIKQQIDELSNSIIQCFCPSSYFGRFCQYFSDRITVITRLEGLKYVCRNSEELSKVTIKILAVLIHNDSEIVDHNEIHFTPSLNDLNEKRKFYLIY</sequence>
<keyword evidence="8" id="KW-0325">Glycoprotein</keyword>
<dbReference type="Proteomes" id="UP000663852">
    <property type="component" value="Unassembled WGS sequence"/>
</dbReference>
<keyword evidence="6" id="KW-0472">Membrane</keyword>
<dbReference type="InterPro" id="IPR050685">
    <property type="entry name" value="LDLR"/>
</dbReference>
<organism evidence="11 13">
    <name type="scientific">Adineta ricciae</name>
    <name type="common">Rotifer</name>
    <dbReference type="NCBI Taxonomy" id="249248"/>
    <lineage>
        <taxon>Eukaryota</taxon>
        <taxon>Metazoa</taxon>
        <taxon>Spiralia</taxon>
        <taxon>Gnathifera</taxon>
        <taxon>Rotifera</taxon>
        <taxon>Eurotatoria</taxon>
        <taxon>Bdelloidea</taxon>
        <taxon>Adinetida</taxon>
        <taxon>Adinetidae</taxon>
        <taxon>Adineta</taxon>
    </lineage>
</organism>
<keyword evidence="7 9" id="KW-1015">Disulfide bond</keyword>
<comment type="subcellular location">
    <subcellularLocation>
        <location evidence="1">Membrane</location>
        <topology evidence="1">Single-pass membrane protein</topology>
    </subcellularLocation>
</comment>
<evidence type="ECO:0000313" key="11">
    <source>
        <dbReference type="EMBL" id="CAF1233955.1"/>
    </source>
</evidence>
<keyword evidence="13" id="KW-1185">Reference proteome</keyword>
<evidence type="ECO:0000256" key="5">
    <source>
        <dbReference type="ARBA" id="ARBA00022989"/>
    </source>
</evidence>
<dbReference type="EMBL" id="CAJNOR010002009">
    <property type="protein sequence ID" value="CAF1233955.1"/>
    <property type="molecule type" value="Genomic_DNA"/>
</dbReference>
<evidence type="ECO:0000256" key="6">
    <source>
        <dbReference type="ARBA" id="ARBA00023136"/>
    </source>
</evidence>
<keyword evidence="5" id="KW-1133">Transmembrane helix</keyword>
<dbReference type="Gene3D" id="4.10.400.10">
    <property type="entry name" value="Low-density Lipoprotein Receptor"/>
    <property type="match status" value="1"/>
</dbReference>
<dbReference type="PANTHER" id="PTHR24270">
    <property type="entry name" value="LOW-DENSITY LIPOPROTEIN RECEPTOR-RELATED"/>
    <property type="match status" value="1"/>
</dbReference>
<evidence type="ECO:0000256" key="1">
    <source>
        <dbReference type="ARBA" id="ARBA00004167"/>
    </source>
</evidence>
<dbReference type="CDD" id="cd00112">
    <property type="entry name" value="LDLa"/>
    <property type="match status" value="1"/>
</dbReference>
<dbReference type="PRINTS" id="PR00261">
    <property type="entry name" value="LDLRECEPTOR"/>
</dbReference>
<feature type="chain" id="PRO_5036411187" evidence="10">
    <location>
        <begin position="21"/>
        <end position="474"/>
    </location>
</feature>
<reference evidence="11" key="1">
    <citation type="submission" date="2021-02" db="EMBL/GenBank/DDBJ databases">
        <authorList>
            <person name="Nowell W R."/>
        </authorList>
    </citation>
    <scope>NUCLEOTIDE SEQUENCE</scope>
</reference>
<feature type="signal peptide" evidence="10">
    <location>
        <begin position="1"/>
        <end position="20"/>
    </location>
</feature>
<evidence type="ECO:0000256" key="4">
    <source>
        <dbReference type="ARBA" id="ARBA00022737"/>
    </source>
</evidence>
<name>A0A814YUT2_ADIRI</name>
<evidence type="ECO:0000256" key="9">
    <source>
        <dbReference type="PROSITE-ProRule" id="PRU00124"/>
    </source>
</evidence>
<dbReference type="FunFam" id="4.10.400.10:FF:000034">
    <property type="entry name" value="Low-density lipoprotein receptor-related protein 2"/>
    <property type="match status" value="1"/>
</dbReference>
<dbReference type="SUPFAM" id="SSF57424">
    <property type="entry name" value="LDL receptor-like module"/>
    <property type="match status" value="1"/>
</dbReference>
<dbReference type="InterPro" id="IPR002172">
    <property type="entry name" value="LDrepeatLR_classA_rpt"/>
</dbReference>
<comment type="caution">
    <text evidence="11">The sequence shown here is derived from an EMBL/GenBank/DDBJ whole genome shotgun (WGS) entry which is preliminary data.</text>
</comment>
<dbReference type="AlphaFoldDB" id="A0A814YUT2"/>
<dbReference type="Pfam" id="PF00057">
    <property type="entry name" value="Ldl_recept_a"/>
    <property type="match status" value="1"/>
</dbReference>
<keyword evidence="4" id="KW-0677">Repeat</keyword>
<dbReference type="GO" id="GO:0016192">
    <property type="term" value="P:vesicle-mediated transport"/>
    <property type="evidence" value="ECO:0007669"/>
    <property type="project" value="UniProtKB-ARBA"/>
</dbReference>